<protein>
    <recommendedName>
        <fullName evidence="1">Resolvase/invertase-type recombinase catalytic domain-containing protein</fullName>
    </recommendedName>
</protein>
<organism evidence="2">
    <name type="scientific">marine metagenome</name>
    <dbReference type="NCBI Taxonomy" id="408172"/>
    <lineage>
        <taxon>unclassified sequences</taxon>
        <taxon>metagenomes</taxon>
        <taxon>ecological metagenomes</taxon>
    </lineage>
</organism>
<dbReference type="PROSITE" id="PS51736">
    <property type="entry name" value="RECOMBINASES_3"/>
    <property type="match status" value="1"/>
</dbReference>
<dbReference type="InterPro" id="IPR050639">
    <property type="entry name" value="SSR_resolvase"/>
</dbReference>
<dbReference type="EMBL" id="UINC01117805">
    <property type="protein sequence ID" value="SVC90495.1"/>
    <property type="molecule type" value="Genomic_DNA"/>
</dbReference>
<dbReference type="PANTHER" id="PTHR30461:SF23">
    <property type="entry name" value="DNA RECOMBINASE-RELATED"/>
    <property type="match status" value="1"/>
</dbReference>
<dbReference type="AlphaFoldDB" id="A0A382R062"/>
<name>A0A382R062_9ZZZZ</name>
<evidence type="ECO:0000259" key="1">
    <source>
        <dbReference type="PROSITE" id="PS51736"/>
    </source>
</evidence>
<dbReference type="GO" id="GO:0000150">
    <property type="term" value="F:DNA strand exchange activity"/>
    <property type="evidence" value="ECO:0007669"/>
    <property type="project" value="InterPro"/>
</dbReference>
<reference evidence="2" key="1">
    <citation type="submission" date="2018-05" db="EMBL/GenBank/DDBJ databases">
        <authorList>
            <person name="Lanie J.A."/>
            <person name="Ng W.-L."/>
            <person name="Kazmierczak K.M."/>
            <person name="Andrzejewski T.M."/>
            <person name="Davidsen T.M."/>
            <person name="Wayne K.J."/>
            <person name="Tettelin H."/>
            <person name="Glass J.I."/>
            <person name="Rusch D."/>
            <person name="Podicherti R."/>
            <person name="Tsui H.-C.T."/>
            <person name="Winkler M.E."/>
        </authorList>
    </citation>
    <scope>NUCLEOTIDE SEQUENCE</scope>
</reference>
<dbReference type="PANTHER" id="PTHR30461">
    <property type="entry name" value="DNA-INVERTASE FROM LAMBDOID PROPHAGE"/>
    <property type="match status" value="1"/>
</dbReference>
<sequence>MTVYFYGRCSDDEHFNKGSSIETQLEKCKSYAVLKDLTIDKEITESISGTIRFERRTKGFELLKNLKKGDHIICSALDRFSRNTLDLLQLVEKFKRLKVSLHFTEFGEVTGSDAMGSVFVKLLSVFAEFYSKQCSEKQKATQQRLIKEGRFTGGKKLFGYDLDENNYYVTCEKEQQVIRQMQLMRKQGKSYQFISKEITKSTRKKFPVSWIFKIIKREEVELKVA</sequence>
<gene>
    <name evidence="2" type="ORF">METZ01_LOCUS343349</name>
</gene>
<proteinExistence type="predicted"/>
<dbReference type="InterPro" id="IPR036162">
    <property type="entry name" value="Resolvase-like_N_sf"/>
</dbReference>
<feature type="domain" description="Resolvase/invertase-type recombinase catalytic" evidence="1">
    <location>
        <begin position="2"/>
        <end position="149"/>
    </location>
</feature>
<dbReference type="GO" id="GO:0003677">
    <property type="term" value="F:DNA binding"/>
    <property type="evidence" value="ECO:0007669"/>
    <property type="project" value="InterPro"/>
</dbReference>
<dbReference type="SMART" id="SM00857">
    <property type="entry name" value="Resolvase"/>
    <property type="match status" value="1"/>
</dbReference>
<dbReference type="SUPFAM" id="SSF53041">
    <property type="entry name" value="Resolvase-like"/>
    <property type="match status" value="1"/>
</dbReference>
<evidence type="ECO:0000313" key="2">
    <source>
        <dbReference type="EMBL" id="SVC90495.1"/>
    </source>
</evidence>
<dbReference type="Pfam" id="PF00239">
    <property type="entry name" value="Resolvase"/>
    <property type="match status" value="1"/>
</dbReference>
<dbReference type="InterPro" id="IPR006119">
    <property type="entry name" value="Resolv_N"/>
</dbReference>
<dbReference type="Gene3D" id="3.40.50.1390">
    <property type="entry name" value="Resolvase, N-terminal catalytic domain"/>
    <property type="match status" value="1"/>
</dbReference>
<accession>A0A382R062</accession>
<dbReference type="CDD" id="cd00338">
    <property type="entry name" value="Ser_Recombinase"/>
    <property type="match status" value="1"/>
</dbReference>